<dbReference type="AlphaFoldDB" id="A0A2U1CIT3"/>
<protein>
    <submittedName>
        <fullName evidence="6">DNA-binding MarR family transcriptional regulator</fullName>
    </submittedName>
</protein>
<dbReference type="EMBL" id="QEKO01000006">
    <property type="protein sequence ID" value="PVY60903.1"/>
    <property type="molecule type" value="Genomic_DNA"/>
</dbReference>
<evidence type="ECO:0000256" key="2">
    <source>
        <dbReference type="ARBA" id="ARBA00023125"/>
    </source>
</evidence>
<comment type="caution">
    <text evidence="6">The sequence shown here is derived from an EMBL/GenBank/DDBJ whole genome shotgun (WGS) entry which is preliminary data.</text>
</comment>
<feature type="compositionally biased region" description="Low complexity" evidence="4">
    <location>
        <begin position="1"/>
        <end position="14"/>
    </location>
</feature>
<dbReference type="PANTHER" id="PTHR35790:SF4">
    <property type="entry name" value="HTH-TYPE TRANSCRIPTIONAL REGULATOR PCHR"/>
    <property type="match status" value="1"/>
</dbReference>
<sequence>MKKPASTSSSPKATKTGKTKAAKAAQGETPAVPWQANGLDLENYAPAYFTFVATKLASGAAAVYRKHFGVGIEIWRVLVMLALDEKVSVNMVCKLIGMDKGSVSRCFKSMYEKGFITFSHDPRDGRVRYATLTPAGWRKHDEIKAVALERQRAFLSCLEPEESRQLIDLLHRLHANLPNVERATQRYLREHVVKPGHEK</sequence>
<dbReference type="InterPro" id="IPR000835">
    <property type="entry name" value="HTH_MarR-typ"/>
</dbReference>
<feature type="region of interest" description="Disordered" evidence="4">
    <location>
        <begin position="1"/>
        <end position="29"/>
    </location>
</feature>
<dbReference type="GO" id="GO:0003700">
    <property type="term" value="F:DNA-binding transcription factor activity"/>
    <property type="evidence" value="ECO:0007669"/>
    <property type="project" value="InterPro"/>
</dbReference>
<evidence type="ECO:0000259" key="5">
    <source>
        <dbReference type="PROSITE" id="PS50995"/>
    </source>
</evidence>
<dbReference type="Proteomes" id="UP000246145">
    <property type="component" value="Unassembled WGS sequence"/>
</dbReference>
<evidence type="ECO:0000256" key="1">
    <source>
        <dbReference type="ARBA" id="ARBA00023015"/>
    </source>
</evidence>
<dbReference type="InterPro" id="IPR052067">
    <property type="entry name" value="Metal_resp_HTH_trans_reg"/>
</dbReference>
<dbReference type="GO" id="GO:0003677">
    <property type="term" value="F:DNA binding"/>
    <property type="evidence" value="ECO:0007669"/>
    <property type="project" value="UniProtKB-KW"/>
</dbReference>
<dbReference type="SMART" id="SM00347">
    <property type="entry name" value="HTH_MARR"/>
    <property type="match status" value="1"/>
</dbReference>
<dbReference type="Gene3D" id="1.10.10.10">
    <property type="entry name" value="Winged helix-like DNA-binding domain superfamily/Winged helix DNA-binding domain"/>
    <property type="match status" value="1"/>
</dbReference>
<organism evidence="6 7">
    <name type="scientific">Pusillimonas noertemannii</name>
    <dbReference type="NCBI Taxonomy" id="305977"/>
    <lineage>
        <taxon>Bacteria</taxon>
        <taxon>Pseudomonadati</taxon>
        <taxon>Pseudomonadota</taxon>
        <taxon>Betaproteobacteria</taxon>
        <taxon>Burkholderiales</taxon>
        <taxon>Alcaligenaceae</taxon>
        <taxon>Pusillimonas</taxon>
    </lineage>
</organism>
<accession>A0A2U1CIT3</accession>
<dbReference type="PROSITE" id="PS50995">
    <property type="entry name" value="HTH_MARR_2"/>
    <property type="match status" value="1"/>
</dbReference>
<proteinExistence type="predicted"/>
<keyword evidence="2 6" id="KW-0238">DNA-binding</keyword>
<name>A0A2U1CIT3_9BURK</name>
<keyword evidence="3" id="KW-0804">Transcription</keyword>
<dbReference type="Pfam" id="PF12802">
    <property type="entry name" value="MarR_2"/>
    <property type="match status" value="1"/>
</dbReference>
<dbReference type="InterPro" id="IPR036390">
    <property type="entry name" value="WH_DNA-bd_sf"/>
</dbReference>
<evidence type="ECO:0000313" key="6">
    <source>
        <dbReference type="EMBL" id="PVY60903.1"/>
    </source>
</evidence>
<keyword evidence="7" id="KW-1185">Reference proteome</keyword>
<feature type="domain" description="HTH marR-type" evidence="5">
    <location>
        <begin position="42"/>
        <end position="175"/>
    </location>
</feature>
<evidence type="ECO:0000256" key="4">
    <source>
        <dbReference type="SAM" id="MobiDB-lite"/>
    </source>
</evidence>
<dbReference type="RefSeq" id="WP_165832630.1">
    <property type="nucleotide sequence ID" value="NZ_JACCEX010000010.1"/>
</dbReference>
<reference evidence="6 7" key="1">
    <citation type="submission" date="2018-04" db="EMBL/GenBank/DDBJ databases">
        <title>Genomic Encyclopedia of Type Strains, Phase IV (KMG-IV): sequencing the most valuable type-strain genomes for metagenomic binning, comparative biology and taxonomic classification.</title>
        <authorList>
            <person name="Goeker M."/>
        </authorList>
    </citation>
    <scope>NUCLEOTIDE SEQUENCE [LARGE SCALE GENOMIC DNA]</scope>
    <source>
        <strain evidence="6 7">DSM 10065</strain>
    </source>
</reference>
<dbReference type="PANTHER" id="PTHR35790">
    <property type="entry name" value="HTH-TYPE TRANSCRIPTIONAL REGULATOR PCHR"/>
    <property type="match status" value="1"/>
</dbReference>
<evidence type="ECO:0000313" key="7">
    <source>
        <dbReference type="Proteomes" id="UP000246145"/>
    </source>
</evidence>
<gene>
    <name evidence="6" type="ORF">C7440_3407</name>
</gene>
<evidence type="ECO:0000256" key="3">
    <source>
        <dbReference type="ARBA" id="ARBA00023163"/>
    </source>
</evidence>
<dbReference type="STRING" id="1231391.GCA_000308195_02242"/>
<keyword evidence="1" id="KW-0805">Transcription regulation</keyword>
<dbReference type="SUPFAM" id="SSF46785">
    <property type="entry name" value="Winged helix' DNA-binding domain"/>
    <property type="match status" value="1"/>
</dbReference>
<dbReference type="InterPro" id="IPR036388">
    <property type="entry name" value="WH-like_DNA-bd_sf"/>
</dbReference>